<dbReference type="SUPFAM" id="SSF53850">
    <property type="entry name" value="Periplasmic binding protein-like II"/>
    <property type="match status" value="1"/>
</dbReference>
<comment type="subcellular location">
    <subcellularLocation>
        <location evidence="1">Cell membrane</location>
        <topology evidence="1">Multi-pass membrane protein</topology>
    </subcellularLocation>
</comment>
<evidence type="ECO:0000259" key="7">
    <source>
        <dbReference type="Pfam" id="PF12698"/>
    </source>
</evidence>
<gene>
    <name evidence="8" type="ORF">BTO14_01250</name>
</gene>
<dbReference type="PANTHER" id="PTHR30294">
    <property type="entry name" value="MEMBRANE COMPONENT OF ABC TRANSPORTER YHHJ-RELATED"/>
    <property type="match status" value="1"/>
</dbReference>
<feature type="transmembrane region" description="Helical" evidence="6">
    <location>
        <begin position="367"/>
        <end position="386"/>
    </location>
</feature>
<feature type="transmembrane region" description="Helical" evidence="6">
    <location>
        <begin position="302"/>
        <end position="320"/>
    </location>
</feature>
<dbReference type="GO" id="GO:0140359">
    <property type="term" value="F:ABC-type transporter activity"/>
    <property type="evidence" value="ECO:0007669"/>
    <property type="project" value="InterPro"/>
</dbReference>
<evidence type="ECO:0000256" key="3">
    <source>
        <dbReference type="ARBA" id="ARBA00022692"/>
    </source>
</evidence>
<evidence type="ECO:0000313" key="8">
    <source>
        <dbReference type="EMBL" id="PQJ71960.1"/>
    </source>
</evidence>
<evidence type="ECO:0000256" key="2">
    <source>
        <dbReference type="ARBA" id="ARBA00022475"/>
    </source>
</evidence>
<evidence type="ECO:0000313" key="9">
    <source>
        <dbReference type="Proteomes" id="UP000247345"/>
    </source>
</evidence>
<dbReference type="InterPro" id="IPR051449">
    <property type="entry name" value="ABC-2_transporter_component"/>
</dbReference>
<feature type="transmembrane region" description="Helical" evidence="6">
    <location>
        <begin position="392"/>
        <end position="414"/>
    </location>
</feature>
<evidence type="ECO:0000256" key="1">
    <source>
        <dbReference type="ARBA" id="ARBA00004651"/>
    </source>
</evidence>
<feature type="transmembrane region" description="Helical" evidence="6">
    <location>
        <begin position="181"/>
        <end position="199"/>
    </location>
</feature>
<dbReference type="RefSeq" id="WP_105047614.1">
    <property type="nucleotide sequence ID" value="NZ_CP150661.1"/>
</dbReference>
<proteinExistence type="predicted"/>
<dbReference type="Proteomes" id="UP000247345">
    <property type="component" value="Unassembled WGS sequence"/>
</dbReference>
<comment type="caution">
    <text evidence="8">The sequence shown here is derived from an EMBL/GenBank/DDBJ whole genome shotgun (WGS) entry which is preliminary data.</text>
</comment>
<protein>
    <submittedName>
        <fullName evidence="8">ABC transporter permease</fullName>
    </submittedName>
</protein>
<sequence length="441" mass="49639">MSKLKLIIQREFIAKVRNKSFIMMTFLSPLLMLGMGALVYFLMKKNDEKVKEIVYVDNSKLFSKDDFKDTETVHYLDYTALGVDETKKKVEEGNYYGALIIPKQDSLELLAHAIEFYSKDSPGMSVIGSLENKIETKIRNEKLNDFGIDLEKIKASKINTDIKMFNFSGEESSKLINGLKIGIGAVAGYLLMMFVIIYGNSVMRSVIEEKTSRIIEIIVSSVKPFQLMLGKIIGNASAGLLQFFIWGIILLVLKTVASSVFGVDVVEMQTARVPAEQMEAVKAATGGGEMQMIMQEVLRLPILKMFVLFIFYFLGGFMLYSSLFAAVGAAVDNETDTQQFMLPIMLPLMLGIYVGFATVMNDPHGSIAILFSYIPFTSPIVMLMRVPFGVSWYELAISMALLLVTFVFMVWLAAKIYRVGILMYGKKPTYKDLYKWLKYKG</sequence>
<dbReference type="AlphaFoldDB" id="A0A2P6CAP2"/>
<reference evidence="8 9" key="1">
    <citation type="submission" date="2016-12" db="EMBL/GenBank/DDBJ databases">
        <title>Trade-off between light-utilization and light-protection in marine flavobacteria.</title>
        <authorList>
            <person name="Kumagai Y."/>
            <person name="Yoshizawa S."/>
            <person name="Kogure K."/>
            <person name="Iwasaki W."/>
        </authorList>
    </citation>
    <scope>NUCLEOTIDE SEQUENCE [LARGE SCALE GENOMIC DNA]</scope>
    <source>
        <strain evidence="8 9">KCTC 12100</strain>
    </source>
</reference>
<dbReference type="Gene3D" id="3.40.190.10">
    <property type="entry name" value="Periplasmic binding protein-like II"/>
    <property type="match status" value="1"/>
</dbReference>
<keyword evidence="2" id="KW-1003">Cell membrane</keyword>
<organism evidence="8 9">
    <name type="scientific">Polaribacter butkevichii</name>
    <dbReference type="NCBI Taxonomy" id="218490"/>
    <lineage>
        <taxon>Bacteria</taxon>
        <taxon>Pseudomonadati</taxon>
        <taxon>Bacteroidota</taxon>
        <taxon>Flavobacteriia</taxon>
        <taxon>Flavobacteriales</taxon>
        <taxon>Flavobacteriaceae</taxon>
    </lineage>
</organism>
<keyword evidence="3 6" id="KW-0812">Transmembrane</keyword>
<evidence type="ECO:0000256" key="4">
    <source>
        <dbReference type="ARBA" id="ARBA00022989"/>
    </source>
</evidence>
<dbReference type="GO" id="GO:0005886">
    <property type="term" value="C:plasma membrane"/>
    <property type="evidence" value="ECO:0007669"/>
    <property type="project" value="UniProtKB-SubCell"/>
</dbReference>
<keyword evidence="4 6" id="KW-1133">Transmembrane helix</keyword>
<feature type="transmembrane region" description="Helical" evidence="6">
    <location>
        <begin position="20"/>
        <end position="43"/>
    </location>
</feature>
<feature type="transmembrane region" description="Helical" evidence="6">
    <location>
        <begin position="340"/>
        <end position="360"/>
    </location>
</feature>
<feature type="domain" description="ABC-2 type transporter transmembrane" evidence="7">
    <location>
        <begin position="19"/>
        <end position="414"/>
    </location>
</feature>
<dbReference type="PANTHER" id="PTHR30294:SF29">
    <property type="entry name" value="MULTIDRUG ABC TRANSPORTER PERMEASE YBHS-RELATED"/>
    <property type="match status" value="1"/>
</dbReference>
<dbReference type="OrthoDB" id="9768837at2"/>
<feature type="transmembrane region" description="Helical" evidence="6">
    <location>
        <begin position="232"/>
        <end position="253"/>
    </location>
</feature>
<dbReference type="Pfam" id="PF12698">
    <property type="entry name" value="ABC2_membrane_3"/>
    <property type="match status" value="1"/>
</dbReference>
<keyword evidence="5 6" id="KW-0472">Membrane</keyword>
<accession>A0A2P6CAP2</accession>
<dbReference type="EMBL" id="MSCK01000001">
    <property type="protein sequence ID" value="PQJ71960.1"/>
    <property type="molecule type" value="Genomic_DNA"/>
</dbReference>
<dbReference type="InterPro" id="IPR013525">
    <property type="entry name" value="ABC2_TM"/>
</dbReference>
<evidence type="ECO:0000256" key="6">
    <source>
        <dbReference type="SAM" id="Phobius"/>
    </source>
</evidence>
<keyword evidence="9" id="KW-1185">Reference proteome</keyword>
<name>A0A2P6CAP2_9FLAO</name>
<evidence type="ECO:0000256" key="5">
    <source>
        <dbReference type="ARBA" id="ARBA00023136"/>
    </source>
</evidence>